<dbReference type="EMBL" id="NDHI03003562">
    <property type="protein sequence ID" value="PNJ21306.1"/>
    <property type="molecule type" value="Genomic_DNA"/>
</dbReference>
<feature type="non-terminal residue" evidence="1">
    <location>
        <position position="72"/>
    </location>
</feature>
<organism evidence="1">
    <name type="scientific">Pongo abelii</name>
    <name type="common">Sumatran orangutan</name>
    <name type="synonym">Pongo pygmaeus abelii</name>
    <dbReference type="NCBI Taxonomy" id="9601"/>
    <lineage>
        <taxon>Eukaryota</taxon>
        <taxon>Metazoa</taxon>
        <taxon>Chordata</taxon>
        <taxon>Craniata</taxon>
        <taxon>Vertebrata</taxon>
        <taxon>Euteleostomi</taxon>
        <taxon>Mammalia</taxon>
        <taxon>Eutheria</taxon>
        <taxon>Euarchontoglires</taxon>
        <taxon>Primates</taxon>
        <taxon>Haplorrhini</taxon>
        <taxon>Catarrhini</taxon>
        <taxon>Hominidae</taxon>
        <taxon>Pongo</taxon>
    </lineage>
</organism>
<proteinExistence type="predicted"/>
<sequence length="72" mass="8312">MSIRSFLESIFRCKQYSGLLLEIQRLRTRNYCMQQETLISSTYAKLGVQLRNMAQETNHSQVPMLCSTGCGF</sequence>
<dbReference type="AlphaFoldDB" id="A0A2J8SKJ2"/>
<reference evidence="1" key="1">
    <citation type="submission" date="2017-12" db="EMBL/GenBank/DDBJ databases">
        <title>High-resolution comparative analysis of great ape genomes.</title>
        <authorList>
            <person name="Pollen A."/>
            <person name="Hastie A."/>
            <person name="Hormozdiari F."/>
            <person name="Dougherty M."/>
            <person name="Liu R."/>
            <person name="Chaisson M."/>
            <person name="Hoppe E."/>
            <person name="Hill C."/>
            <person name="Pang A."/>
            <person name="Hillier L."/>
            <person name="Baker C."/>
            <person name="Armstrong J."/>
            <person name="Shendure J."/>
            <person name="Paten B."/>
            <person name="Wilson R."/>
            <person name="Chao H."/>
            <person name="Schneider V."/>
            <person name="Ventura M."/>
            <person name="Kronenberg Z."/>
            <person name="Murali S."/>
            <person name="Gordon D."/>
            <person name="Cantsilieris S."/>
            <person name="Munson K."/>
            <person name="Nelson B."/>
            <person name="Raja A."/>
            <person name="Underwood J."/>
            <person name="Diekhans M."/>
            <person name="Fiddes I."/>
            <person name="Haussler D."/>
            <person name="Eichler E."/>
        </authorList>
    </citation>
    <scope>NUCLEOTIDE SEQUENCE [LARGE SCALE GENOMIC DNA]</scope>
    <source>
        <strain evidence="1">Susie</strain>
    </source>
</reference>
<accession>A0A2J8SKJ2</accession>
<comment type="caution">
    <text evidence="1">The sequence shown here is derived from an EMBL/GenBank/DDBJ whole genome shotgun (WGS) entry which is preliminary data.</text>
</comment>
<gene>
    <name evidence="1" type="ORF">CR201_G0042244</name>
</gene>
<dbReference type="Gene3D" id="1.20.5.4770">
    <property type="match status" value="1"/>
</dbReference>
<evidence type="ECO:0000313" key="1">
    <source>
        <dbReference type="EMBL" id="PNJ21306.1"/>
    </source>
</evidence>
<protein>
    <submittedName>
        <fullName evidence="1">ZFAND6 isoform 5</fullName>
    </submittedName>
</protein>
<name>A0A2J8SKJ2_PONAB</name>